<dbReference type="RefSeq" id="WP_096329064.1">
    <property type="nucleotide sequence ID" value="NZ_FOMX01000007.1"/>
</dbReference>
<feature type="region of interest" description="Disordered" evidence="1">
    <location>
        <begin position="12"/>
        <end position="32"/>
    </location>
</feature>
<name>A0A1I1WZS9_9BACT</name>
<accession>A0A1I1WZS9</accession>
<sequence length="263" mass="28296">MPRLGVILQDEHALRAARPARPDPSDEAGDEAGDPVELVALRSTLLNPPRAAAARALAEQVRSVHPNAVLVPYVWHLVSHAASDGLREAGTRTLPGEARRFGHLQDTPEVQSAWDVSLRCAREMGADTVILRTPPSFTPGTVNQARLAAFAEARAAEGLHVVWELDGLWEPATTLALARKLSIDTLVPAYEGTGRPVPQSYEHRWLRVDAAGATERLRGALAESLVFALANADALEDTTILFSGARAHANLRAFVRALDAAEL</sequence>
<dbReference type="InterPro" id="IPR036520">
    <property type="entry name" value="UPF0759_sf"/>
</dbReference>
<dbReference type="OrthoDB" id="5506646at2"/>
<evidence type="ECO:0000256" key="1">
    <source>
        <dbReference type="SAM" id="MobiDB-lite"/>
    </source>
</evidence>
<dbReference type="STRING" id="54.SAMN02745121_02551"/>
<evidence type="ECO:0000313" key="2">
    <source>
        <dbReference type="EMBL" id="SFD98963.1"/>
    </source>
</evidence>
<gene>
    <name evidence="2" type="ORF">SAMN02745121_02551</name>
</gene>
<dbReference type="EMBL" id="FOMX01000007">
    <property type="protein sequence ID" value="SFD98963.1"/>
    <property type="molecule type" value="Genomic_DNA"/>
</dbReference>
<reference evidence="3" key="1">
    <citation type="submission" date="2016-10" db="EMBL/GenBank/DDBJ databases">
        <authorList>
            <person name="Varghese N."/>
            <person name="Submissions S."/>
        </authorList>
    </citation>
    <scope>NUCLEOTIDE SEQUENCE [LARGE SCALE GENOMIC DNA]</scope>
    <source>
        <strain evidence="3">ATCC 25963</strain>
    </source>
</reference>
<evidence type="ECO:0000313" key="3">
    <source>
        <dbReference type="Proteomes" id="UP000199400"/>
    </source>
</evidence>
<dbReference type="AlphaFoldDB" id="A0A1I1WZS9"/>
<dbReference type="Proteomes" id="UP000199400">
    <property type="component" value="Unassembled WGS sequence"/>
</dbReference>
<proteinExistence type="predicted"/>
<feature type="compositionally biased region" description="Basic and acidic residues" evidence="1">
    <location>
        <begin position="12"/>
        <end position="24"/>
    </location>
</feature>
<organism evidence="2 3">
    <name type="scientific">Nannocystis exedens</name>
    <dbReference type="NCBI Taxonomy" id="54"/>
    <lineage>
        <taxon>Bacteria</taxon>
        <taxon>Pseudomonadati</taxon>
        <taxon>Myxococcota</taxon>
        <taxon>Polyangia</taxon>
        <taxon>Nannocystales</taxon>
        <taxon>Nannocystaceae</taxon>
        <taxon>Nannocystis</taxon>
    </lineage>
</organism>
<dbReference type="Gene3D" id="3.20.20.410">
    <property type="entry name" value="Protein of unknown function UPF0759"/>
    <property type="match status" value="1"/>
</dbReference>
<protein>
    <submittedName>
        <fullName evidence="2">Uncharacterized protein</fullName>
    </submittedName>
</protein>
<keyword evidence="3" id="KW-1185">Reference proteome</keyword>